<accession>A0A0R3K5W0</accession>
<comment type="subcellular location">
    <subcellularLocation>
        <location evidence="1">Membrane</location>
        <topology evidence="1">Multi-pass membrane protein</topology>
    </subcellularLocation>
</comment>
<keyword evidence="4" id="KW-0309">Germination</keyword>
<keyword evidence="10" id="KW-1185">Reference proteome</keyword>
<evidence type="ECO:0000256" key="1">
    <source>
        <dbReference type="ARBA" id="ARBA00004141"/>
    </source>
</evidence>
<evidence type="ECO:0000256" key="5">
    <source>
        <dbReference type="ARBA" id="ARBA00022692"/>
    </source>
</evidence>
<feature type="transmembrane region" description="Helical" evidence="8">
    <location>
        <begin position="220"/>
        <end position="240"/>
    </location>
</feature>
<dbReference type="OrthoDB" id="2716906at2"/>
<dbReference type="GO" id="GO:0009847">
    <property type="term" value="P:spore germination"/>
    <property type="evidence" value="ECO:0007669"/>
    <property type="project" value="InterPro"/>
</dbReference>
<dbReference type="RefSeq" id="WP_057976921.1">
    <property type="nucleotide sequence ID" value="NZ_LKHP01000002.1"/>
</dbReference>
<evidence type="ECO:0000256" key="7">
    <source>
        <dbReference type="ARBA" id="ARBA00023136"/>
    </source>
</evidence>
<dbReference type="InterPro" id="IPR004761">
    <property type="entry name" value="Spore_GerAB"/>
</dbReference>
<dbReference type="Pfam" id="PF03845">
    <property type="entry name" value="Spore_permease"/>
    <property type="match status" value="1"/>
</dbReference>
<name>A0A0R3K5W0_CALMK</name>
<dbReference type="NCBIfam" id="TIGR00912">
    <property type="entry name" value="2A0309"/>
    <property type="match status" value="1"/>
</dbReference>
<comment type="caution">
    <text evidence="9">The sequence shown here is derived from an EMBL/GenBank/DDBJ whole genome shotgun (WGS) entry which is preliminary data.</text>
</comment>
<dbReference type="Gene3D" id="1.20.1740.10">
    <property type="entry name" value="Amino acid/polyamine transporter I"/>
    <property type="match status" value="1"/>
</dbReference>
<dbReference type="Proteomes" id="UP000052015">
    <property type="component" value="Unassembled WGS sequence"/>
</dbReference>
<keyword evidence="5 8" id="KW-0812">Transmembrane</keyword>
<feature type="transmembrane region" description="Helical" evidence="8">
    <location>
        <begin position="307"/>
        <end position="327"/>
    </location>
</feature>
<evidence type="ECO:0000256" key="6">
    <source>
        <dbReference type="ARBA" id="ARBA00022989"/>
    </source>
</evidence>
<feature type="transmembrane region" description="Helical" evidence="8">
    <location>
        <begin position="12"/>
        <end position="34"/>
    </location>
</feature>
<dbReference type="PANTHER" id="PTHR34975">
    <property type="entry name" value="SPORE GERMINATION PROTEIN A2"/>
    <property type="match status" value="1"/>
</dbReference>
<reference evidence="9 10" key="1">
    <citation type="submission" date="2015-09" db="EMBL/GenBank/DDBJ databases">
        <title>Draft genome sequence of a Caloramator mitchellensis, a moderate thermophile from the Great Artesian Basin of Australia.</title>
        <authorList>
            <person name="Patel B.K."/>
        </authorList>
    </citation>
    <scope>NUCLEOTIDE SEQUENCE [LARGE SCALE GENOMIC DNA]</scope>
    <source>
        <strain evidence="9 10">VF08</strain>
    </source>
</reference>
<proteinExistence type="inferred from homology"/>
<protein>
    <submittedName>
        <fullName evidence="9">Spore germination protein YndE</fullName>
    </submittedName>
</protein>
<dbReference type="STRING" id="908809.ABG79_00580"/>
<dbReference type="EMBL" id="LKHP01000002">
    <property type="protein sequence ID" value="KRQ87775.1"/>
    <property type="molecule type" value="Genomic_DNA"/>
</dbReference>
<comment type="similarity">
    <text evidence="2">Belongs to the amino acid-polyamine-organocation (APC) superfamily. Spore germination protein (SGP) (TC 2.A.3.9) family.</text>
</comment>
<feature type="transmembrane region" description="Helical" evidence="8">
    <location>
        <begin position="113"/>
        <end position="135"/>
    </location>
</feature>
<feature type="transmembrane region" description="Helical" evidence="8">
    <location>
        <begin position="184"/>
        <end position="208"/>
    </location>
</feature>
<feature type="transmembrane region" description="Helical" evidence="8">
    <location>
        <begin position="272"/>
        <end position="295"/>
    </location>
</feature>
<organism evidence="9 10">
    <name type="scientific">Caloramator mitchellensis</name>
    <dbReference type="NCBI Taxonomy" id="908809"/>
    <lineage>
        <taxon>Bacteria</taxon>
        <taxon>Bacillati</taxon>
        <taxon>Bacillota</taxon>
        <taxon>Clostridia</taxon>
        <taxon>Eubacteriales</taxon>
        <taxon>Clostridiaceae</taxon>
        <taxon>Caloramator</taxon>
    </lineage>
</organism>
<evidence type="ECO:0000256" key="2">
    <source>
        <dbReference type="ARBA" id="ARBA00007998"/>
    </source>
</evidence>
<dbReference type="AlphaFoldDB" id="A0A0R3K5W0"/>
<feature type="transmembrane region" description="Helical" evidence="8">
    <location>
        <begin position="339"/>
        <end position="358"/>
    </location>
</feature>
<evidence type="ECO:0000256" key="3">
    <source>
        <dbReference type="ARBA" id="ARBA00022448"/>
    </source>
</evidence>
<evidence type="ECO:0000256" key="4">
    <source>
        <dbReference type="ARBA" id="ARBA00022544"/>
    </source>
</evidence>
<dbReference type="PANTHER" id="PTHR34975:SF2">
    <property type="entry name" value="SPORE GERMINATION PROTEIN A2"/>
    <property type="match status" value="1"/>
</dbReference>
<keyword evidence="7 8" id="KW-0472">Membrane</keyword>
<gene>
    <name evidence="9" type="primary">yndE_2</name>
    <name evidence="9" type="ORF">ABG79_00580</name>
</gene>
<evidence type="ECO:0000256" key="8">
    <source>
        <dbReference type="SAM" id="Phobius"/>
    </source>
</evidence>
<keyword evidence="3" id="KW-0813">Transport</keyword>
<evidence type="ECO:0000313" key="10">
    <source>
        <dbReference type="Proteomes" id="UP000052015"/>
    </source>
</evidence>
<feature type="transmembrane region" description="Helical" evidence="8">
    <location>
        <begin position="40"/>
        <end position="59"/>
    </location>
</feature>
<feature type="transmembrane region" description="Helical" evidence="8">
    <location>
        <begin position="79"/>
        <end position="101"/>
    </location>
</feature>
<evidence type="ECO:0000313" key="9">
    <source>
        <dbReference type="EMBL" id="KRQ87775.1"/>
    </source>
</evidence>
<sequence length="364" mass="41539">MVPNDDKISSFQLGLLIFLTPIGVGIFTLPAVLAKDVENNGWFVLILGGLINILFLFFISEVGKKYAELGLVETLRTLFGKFIGTLMALPIFLFYFLFTAIEIRMFGETTKMYLLFNTPLEFIMIPIFIVAYLLVRMGIEQIARFFEAIFYLTVLTFVFLFLLVVPKSDYSNLLPVLRVEPLKILKGISDSLFSYAGFEILFFLFPFIRKPEKAFKSSMIGMIFIIFIYIFIVIHCYARFGAEYTKTLLYPTLSLVKASDVPGAFLEGIEGLLFSLWIILIFTTIVTYVFGYMIVGGDLIKHREKKHIAIMIMPIIYIISLIPDSIADIVDLSDKMVLYLGYYTLFFIPIVMYIASLIKGVRKA</sequence>
<keyword evidence="6 8" id="KW-1133">Transmembrane helix</keyword>
<feature type="transmembrane region" description="Helical" evidence="8">
    <location>
        <begin position="142"/>
        <end position="164"/>
    </location>
</feature>
<dbReference type="GO" id="GO:0016020">
    <property type="term" value="C:membrane"/>
    <property type="evidence" value="ECO:0007669"/>
    <property type="project" value="UniProtKB-SubCell"/>
</dbReference>